<dbReference type="GO" id="GO:1904047">
    <property type="term" value="F:S-adenosyl-L-methionine binding"/>
    <property type="evidence" value="ECO:0007669"/>
    <property type="project" value="UniProtKB-UniRule"/>
</dbReference>
<dbReference type="CDD" id="cd01335">
    <property type="entry name" value="Radical_SAM"/>
    <property type="match status" value="1"/>
</dbReference>
<dbReference type="HAMAP" id="MF_00917">
    <property type="entry name" value="QueE"/>
    <property type="match status" value="1"/>
</dbReference>
<keyword evidence="6 8" id="KW-0411">Iron-sulfur</keyword>
<organism evidence="10 11">
    <name type="scientific">Methanospirillum stamsii</name>
    <dbReference type="NCBI Taxonomy" id="1277351"/>
    <lineage>
        <taxon>Archaea</taxon>
        <taxon>Methanobacteriati</taxon>
        <taxon>Methanobacteriota</taxon>
        <taxon>Stenosarchaea group</taxon>
        <taxon>Methanomicrobia</taxon>
        <taxon>Methanomicrobiales</taxon>
        <taxon>Methanospirillaceae</taxon>
        <taxon>Methanospirillum</taxon>
    </lineage>
</organism>
<evidence type="ECO:0000313" key="10">
    <source>
        <dbReference type="EMBL" id="PWR75688.1"/>
    </source>
</evidence>
<feature type="binding site" evidence="8">
    <location>
        <position position="25"/>
    </location>
    <ligand>
        <name>substrate</name>
    </ligand>
</feature>
<dbReference type="AlphaFoldDB" id="A0A2V2NH26"/>
<evidence type="ECO:0000313" key="11">
    <source>
        <dbReference type="Proteomes" id="UP000245934"/>
    </source>
</evidence>
<dbReference type="Proteomes" id="UP000245934">
    <property type="component" value="Unassembled WGS sequence"/>
</dbReference>
<name>A0A2V2NH26_9EURY</name>
<dbReference type="InterPro" id="IPR058240">
    <property type="entry name" value="rSAM_sf"/>
</dbReference>
<dbReference type="OrthoDB" id="7980at2157"/>
<dbReference type="EC" id="4.3.99.3" evidence="8"/>
<comment type="cofactor">
    <cofactor evidence="8">
        <name>Mg(2+)</name>
        <dbReference type="ChEBI" id="CHEBI:18420"/>
    </cofactor>
</comment>
<comment type="cofactor">
    <cofactor evidence="8">
        <name>S-adenosyl-L-methionine</name>
        <dbReference type="ChEBI" id="CHEBI:59789"/>
    </cofactor>
    <text evidence="8">Binds 1 S-adenosyl-L-methionine per subunit.</text>
</comment>
<dbReference type="PIRSF" id="PIRSF000370">
    <property type="entry name" value="QueE"/>
    <property type="match status" value="1"/>
</dbReference>
<feature type="binding site" evidence="8">
    <location>
        <position position="33"/>
    </location>
    <ligand>
        <name>[4Fe-4S] cluster</name>
        <dbReference type="ChEBI" id="CHEBI:49883"/>
        <note>4Fe-4S-S-AdoMet</note>
    </ligand>
</feature>
<dbReference type="InterPro" id="IPR024924">
    <property type="entry name" value="7-CO-7-deazaguanine_synth-like"/>
</dbReference>
<dbReference type="InterPro" id="IPR013785">
    <property type="entry name" value="Aldolase_TIM"/>
</dbReference>
<comment type="similarity">
    <text evidence="8">Belongs to the radical SAM superfamily. 7-carboxy-7-deazaguanine synthase family.</text>
</comment>
<feature type="binding site" evidence="8">
    <location>
        <position position="202"/>
    </location>
    <ligand>
        <name>substrate</name>
    </ligand>
</feature>
<accession>A0A2V2NH26</accession>
<comment type="caution">
    <text evidence="8">Lacks conserved residue(s) required for the propagation of feature annotation.</text>
</comment>
<evidence type="ECO:0000256" key="1">
    <source>
        <dbReference type="ARBA" id="ARBA00022485"/>
    </source>
</evidence>
<feature type="binding site" evidence="8">
    <location>
        <position position="38"/>
    </location>
    <ligand>
        <name>Mg(2+)</name>
        <dbReference type="ChEBI" id="CHEBI:18420"/>
    </ligand>
</feature>
<evidence type="ECO:0000259" key="9">
    <source>
        <dbReference type="PROSITE" id="PS51918"/>
    </source>
</evidence>
<sequence>MKIAEVFSSLQGEGLTSGYPTVFIRLAGCNLACTYCDTPASRTGGEEFNVDQLVDQVLNEKPLYVCITGGEPLLQSDEVANLAERLILAGKKVSIETNGTIPFDMLPEEVSICMDVKCPSSGEKSNLTLLSALKPKDSVKFVVGTDEDLTYAQSVIENYSIHAEIFISPVYGTDYQHIAAYILKQNLPARLQLQLHKFIGMP</sequence>
<dbReference type="EMBL" id="QGMZ01000008">
    <property type="protein sequence ID" value="PWR75688.1"/>
    <property type="molecule type" value="Genomic_DNA"/>
</dbReference>
<evidence type="ECO:0000256" key="7">
    <source>
        <dbReference type="ARBA" id="ARBA00023239"/>
    </source>
</evidence>
<dbReference type="Pfam" id="PF04055">
    <property type="entry name" value="Radical_SAM"/>
    <property type="match status" value="1"/>
</dbReference>
<evidence type="ECO:0000256" key="5">
    <source>
        <dbReference type="ARBA" id="ARBA00023004"/>
    </source>
</evidence>
<dbReference type="PANTHER" id="PTHR42836">
    <property type="entry name" value="7-CARBOXY-7-DEAZAGUANINE SYNTHASE"/>
    <property type="match status" value="1"/>
</dbReference>
<evidence type="ECO:0000256" key="2">
    <source>
        <dbReference type="ARBA" id="ARBA00022691"/>
    </source>
</evidence>
<keyword evidence="1 8" id="KW-0004">4Fe-4S</keyword>
<keyword evidence="7 8" id="KW-0456">Lyase</keyword>
<keyword evidence="3 8" id="KW-0479">Metal-binding</keyword>
<evidence type="ECO:0000256" key="3">
    <source>
        <dbReference type="ARBA" id="ARBA00022723"/>
    </source>
</evidence>
<reference evidence="10 11" key="1">
    <citation type="submission" date="2018-05" db="EMBL/GenBank/DDBJ databases">
        <title>Draft genome of Methanospirillum stamsii Pt1.</title>
        <authorList>
            <person name="Dueholm M.S."/>
            <person name="Nielsen P.H."/>
            <person name="Bakmann L.F."/>
            <person name="Otzen D.E."/>
        </authorList>
    </citation>
    <scope>NUCLEOTIDE SEQUENCE [LARGE SCALE GENOMIC DNA]</scope>
    <source>
        <strain evidence="10 11">Pt1</strain>
    </source>
</reference>
<dbReference type="GO" id="GO:0000287">
    <property type="term" value="F:magnesium ion binding"/>
    <property type="evidence" value="ECO:0007669"/>
    <property type="project" value="UniProtKB-UniRule"/>
</dbReference>
<comment type="cofactor">
    <cofactor evidence="8">
        <name>[4Fe-4S] cluster</name>
        <dbReference type="ChEBI" id="CHEBI:49883"/>
    </cofactor>
    <text evidence="8">Binds 1 [4Fe-4S] cluster. The cluster is coordinated with 3 cysteines and an exchangeable S-adenosyl-L-methionine.</text>
</comment>
<comment type="pathway">
    <text evidence="8">Purine metabolism; 7-cyano-7-deazaguanine biosynthesis.</text>
</comment>
<comment type="catalytic activity">
    <reaction evidence="8">
        <text>6-carboxy-5,6,7,8-tetrahydropterin + H(+) = 7-carboxy-7-carbaguanine + NH4(+)</text>
        <dbReference type="Rhea" id="RHEA:27974"/>
        <dbReference type="ChEBI" id="CHEBI:15378"/>
        <dbReference type="ChEBI" id="CHEBI:28938"/>
        <dbReference type="ChEBI" id="CHEBI:61032"/>
        <dbReference type="ChEBI" id="CHEBI:61036"/>
        <dbReference type="EC" id="4.3.99.3"/>
    </reaction>
</comment>
<feature type="binding site" evidence="8">
    <location>
        <position position="36"/>
    </location>
    <ligand>
        <name>[4Fe-4S] cluster</name>
        <dbReference type="ChEBI" id="CHEBI:49883"/>
        <note>4Fe-4S-S-AdoMet</note>
    </ligand>
</feature>
<feature type="domain" description="Radical SAM core" evidence="9">
    <location>
        <begin position="16"/>
        <end position="202"/>
    </location>
</feature>
<evidence type="ECO:0000256" key="8">
    <source>
        <dbReference type="HAMAP-Rule" id="MF_00917"/>
    </source>
</evidence>
<dbReference type="Gene3D" id="3.20.20.70">
    <property type="entry name" value="Aldolase class I"/>
    <property type="match status" value="1"/>
</dbReference>
<feature type="binding site" evidence="8">
    <location>
        <position position="70"/>
    </location>
    <ligand>
        <name>S-adenosyl-L-methionine</name>
        <dbReference type="ChEBI" id="CHEBI:59789"/>
    </ligand>
</feature>
<dbReference type="PANTHER" id="PTHR42836:SF1">
    <property type="entry name" value="7-CARBOXY-7-DEAZAGUANINE SYNTHASE"/>
    <property type="match status" value="1"/>
</dbReference>
<evidence type="ECO:0000256" key="6">
    <source>
        <dbReference type="ARBA" id="ARBA00023014"/>
    </source>
</evidence>
<dbReference type="RefSeq" id="WP_109939753.1">
    <property type="nucleotide sequence ID" value="NZ_CP176366.1"/>
</dbReference>
<proteinExistence type="inferred from homology"/>
<keyword evidence="4 8" id="KW-0460">Magnesium</keyword>
<comment type="function">
    <text evidence="8">Catalyzes the complex heterocyclic radical-mediated conversion of 6-carboxy-5,6,7,8-tetrahydropterin (CPH4) to 7-carboxy-7-deazaguanine (CDG), a step common to the biosynthetic pathways of all 7-deazapurine-containing compounds.</text>
</comment>
<feature type="binding site" evidence="8">
    <location>
        <position position="29"/>
    </location>
    <ligand>
        <name>[4Fe-4S] cluster</name>
        <dbReference type="ChEBI" id="CHEBI:49883"/>
        <note>4Fe-4S-S-AdoMet</note>
    </ligand>
</feature>
<dbReference type="UniPathway" id="UPA00391"/>
<feature type="binding site" evidence="8">
    <location>
        <position position="68"/>
    </location>
    <ligand>
        <name>substrate</name>
    </ligand>
</feature>
<comment type="subunit">
    <text evidence="8">Homodimer.</text>
</comment>
<dbReference type="GO" id="GO:0016840">
    <property type="term" value="F:carbon-nitrogen lyase activity"/>
    <property type="evidence" value="ECO:0007669"/>
    <property type="project" value="UniProtKB-UniRule"/>
</dbReference>
<keyword evidence="11" id="KW-1185">Reference proteome</keyword>
<dbReference type="SUPFAM" id="SSF102114">
    <property type="entry name" value="Radical SAM enzymes"/>
    <property type="match status" value="1"/>
</dbReference>
<dbReference type="PROSITE" id="PS51918">
    <property type="entry name" value="RADICAL_SAM"/>
    <property type="match status" value="1"/>
</dbReference>
<feature type="binding site" evidence="8">
    <location>
        <begin position="35"/>
        <end position="37"/>
    </location>
    <ligand>
        <name>S-adenosyl-L-methionine</name>
        <dbReference type="ChEBI" id="CHEBI:59789"/>
    </ligand>
</feature>
<gene>
    <name evidence="8" type="primary">queE</name>
    <name evidence="10" type="ORF">DLD82_03650</name>
</gene>
<dbReference type="SFLD" id="SFLDS00029">
    <property type="entry name" value="Radical_SAM"/>
    <property type="match status" value="1"/>
</dbReference>
<dbReference type="InterPro" id="IPR007197">
    <property type="entry name" value="rSAM"/>
</dbReference>
<dbReference type="GO" id="GO:0051539">
    <property type="term" value="F:4 iron, 4 sulfur cluster binding"/>
    <property type="evidence" value="ECO:0007669"/>
    <property type="project" value="UniProtKB-UniRule"/>
</dbReference>
<keyword evidence="5 8" id="KW-0408">Iron</keyword>
<evidence type="ECO:0000256" key="4">
    <source>
        <dbReference type="ARBA" id="ARBA00022842"/>
    </source>
</evidence>
<protein>
    <recommendedName>
        <fullName evidence="8">7-carboxy-7-deazaguanine synthase</fullName>
        <shortName evidence="8">CDG synthase</shortName>
        <ecNumber evidence="8">4.3.99.3</ecNumber>
    </recommendedName>
    <alternativeName>
        <fullName evidence="8">Archaeosine biosynthesis protein QueE</fullName>
    </alternativeName>
</protein>
<feature type="binding site" evidence="8">
    <location>
        <begin position="10"/>
        <end position="12"/>
    </location>
    <ligand>
        <name>substrate</name>
    </ligand>
</feature>
<comment type="caution">
    <text evidence="10">The sequence shown here is derived from an EMBL/GenBank/DDBJ whole genome shotgun (WGS) entry which is preliminary data.</text>
</comment>
<dbReference type="GeneID" id="97609456"/>
<keyword evidence="2 8" id="KW-0949">S-adenosyl-L-methionine</keyword>